<dbReference type="STRING" id="1677920.LS71_01700"/>
<dbReference type="InterPro" id="IPR004276">
    <property type="entry name" value="GlycoTrans_28_N"/>
</dbReference>
<dbReference type="GO" id="GO:0051991">
    <property type="term" value="F:UDP-N-acetyl-D-glucosamine:N-acetylmuramoyl-L-alanyl-D-glutamyl-meso-2,6-diaminopimelyl-D-alanyl-D-alanine-diphosphoundecaprenol 4-beta-N-acetylglucosaminlytransferase activity"/>
    <property type="evidence" value="ECO:0007669"/>
    <property type="project" value="RHEA"/>
</dbReference>
<comment type="pathway">
    <text evidence="10">Cell wall biogenesis; peptidoglycan biosynthesis.</text>
</comment>
<evidence type="ECO:0000256" key="7">
    <source>
        <dbReference type="ARBA" id="ARBA00023136"/>
    </source>
</evidence>
<evidence type="ECO:0000313" key="13">
    <source>
        <dbReference type="EMBL" id="TLD96738.1"/>
    </source>
</evidence>
<dbReference type="GO" id="GO:0009252">
    <property type="term" value="P:peptidoglycan biosynthetic process"/>
    <property type="evidence" value="ECO:0007669"/>
    <property type="project" value="UniProtKB-UniRule"/>
</dbReference>
<reference evidence="13 14" key="1">
    <citation type="journal article" date="2014" name="Genome Announc.">
        <title>Draft genome sequences of eight enterohepatic helicobacter species isolated from both laboratory and wild rodents.</title>
        <authorList>
            <person name="Sheh A."/>
            <person name="Shen Z."/>
            <person name="Fox J.G."/>
        </authorList>
    </citation>
    <scope>NUCLEOTIDE SEQUENCE [LARGE SCALE GENOMIC DNA]</scope>
    <source>
        <strain evidence="13 14">MIT 09-6949</strain>
    </source>
</reference>
<dbReference type="GO" id="GO:0005886">
    <property type="term" value="C:plasma membrane"/>
    <property type="evidence" value="ECO:0007669"/>
    <property type="project" value="UniProtKB-SubCell"/>
</dbReference>
<evidence type="ECO:0000256" key="3">
    <source>
        <dbReference type="ARBA" id="ARBA00022676"/>
    </source>
</evidence>
<evidence type="ECO:0000256" key="9">
    <source>
        <dbReference type="ARBA" id="ARBA00023316"/>
    </source>
</evidence>
<comment type="caution">
    <text evidence="10">Lacks conserved residue(s) required for the propagation of feature annotation.</text>
</comment>
<dbReference type="InterPro" id="IPR007235">
    <property type="entry name" value="Glyco_trans_28_C"/>
</dbReference>
<evidence type="ECO:0000256" key="1">
    <source>
        <dbReference type="ARBA" id="ARBA00022475"/>
    </source>
</evidence>
<feature type="binding site" evidence="10">
    <location>
        <position position="123"/>
    </location>
    <ligand>
        <name>UDP-N-acetyl-alpha-D-glucosamine</name>
        <dbReference type="ChEBI" id="CHEBI:57705"/>
    </ligand>
</feature>
<name>A0A4U8TBY2_9HELI</name>
<feature type="binding site" evidence="10">
    <location>
        <position position="181"/>
    </location>
    <ligand>
        <name>UDP-N-acetyl-alpha-D-glucosamine</name>
        <dbReference type="ChEBI" id="CHEBI:57705"/>
    </ligand>
</feature>
<dbReference type="PANTHER" id="PTHR21015:SF22">
    <property type="entry name" value="GLYCOSYLTRANSFERASE"/>
    <property type="match status" value="1"/>
</dbReference>
<dbReference type="GO" id="GO:0051301">
    <property type="term" value="P:cell division"/>
    <property type="evidence" value="ECO:0007669"/>
    <property type="project" value="UniProtKB-KW"/>
</dbReference>
<dbReference type="Pfam" id="PF04101">
    <property type="entry name" value="Glyco_tran_28_C"/>
    <property type="match status" value="1"/>
</dbReference>
<evidence type="ECO:0000256" key="2">
    <source>
        <dbReference type="ARBA" id="ARBA00022618"/>
    </source>
</evidence>
<dbReference type="HAMAP" id="MF_00033">
    <property type="entry name" value="MurG"/>
    <property type="match status" value="1"/>
</dbReference>
<feature type="binding site" evidence="10">
    <location>
        <position position="281"/>
    </location>
    <ligand>
        <name>UDP-N-acetyl-alpha-D-glucosamine</name>
        <dbReference type="ChEBI" id="CHEBI:57705"/>
    </ligand>
</feature>
<evidence type="ECO:0000256" key="5">
    <source>
        <dbReference type="ARBA" id="ARBA00022960"/>
    </source>
</evidence>
<keyword evidence="8 10" id="KW-0131">Cell cycle</keyword>
<dbReference type="Gene3D" id="3.40.50.2000">
    <property type="entry name" value="Glycogen Phosphorylase B"/>
    <property type="match status" value="2"/>
</dbReference>
<keyword evidence="5 10" id="KW-0133">Cell shape</keyword>
<keyword evidence="9 10" id="KW-0961">Cell wall biogenesis/degradation</keyword>
<gene>
    <name evidence="10" type="primary">murG</name>
    <name evidence="13" type="ORF">LS71_003780</name>
</gene>
<dbReference type="RefSeq" id="WP_034352800.1">
    <property type="nucleotide sequence ID" value="NZ_JRPR02000002.1"/>
</dbReference>
<dbReference type="GO" id="GO:0008360">
    <property type="term" value="P:regulation of cell shape"/>
    <property type="evidence" value="ECO:0007669"/>
    <property type="project" value="UniProtKB-KW"/>
</dbReference>
<comment type="subcellular location">
    <subcellularLocation>
        <location evidence="10">Cell membrane</location>
        <topology evidence="10">Peripheral membrane protein</topology>
        <orientation evidence="10">Cytoplasmic side</orientation>
    </subcellularLocation>
</comment>
<dbReference type="AlphaFoldDB" id="A0A4U8TBY2"/>
<evidence type="ECO:0000259" key="12">
    <source>
        <dbReference type="Pfam" id="PF04101"/>
    </source>
</evidence>
<evidence type="ECO:0000256" key="4">
    <source>
        <dbReference type="ARBA" id="ARBA00022679"/>
    </source>
</evidence>
<feature type="binding site" evidence="10">
    <location>
        <begin position="9"/>
        <end position="11"/>
    </location>
    <ligand>
        <name>UDP-N-acetyl-alpha-D-glucosamine</name>
        <dbReference type="ChEBI" id="CHEBI:57705"/>
    </ligand>
</feature>
<keyword evidence="7 10" id="KW-0472">Membrane</keyword>
<comment type="caution">
    <text evidence="13">The sequence shown here is derived from an EMBL/GenBank/DDBJ whole genome shotgun (WGS) entry which is preliminary data.</text>
</comment>
<sequence length="356" mass="39198">MFVITGGGSGGHLAIAKALAEQLYKINQPAIYIGSHIGQDRAWFEGSELFKKCYFLDSTGVVNKRGLGKFKALFKQFKAALFARQILKQHKAQCVISVGGFSAGGASIGALLCGVPLFIHEQNAIKGKLNEILSPFAKAIFGSFDTGSKHFIRTSYPVRDVFFAHARVREHIRYVLFLGGSQGAKGINDFALKIAKELLQRGISIAHQCGERDFRRVKEAYKNLGILEQVDVFAFDKNLVQRIERADICIARAGASSLWEMSANGLIGVLVPYPYAAKDHQYYNALAFANEGLGLVMRESALNVPAVLDFFDFLEKVEGNQTHLAQKSRLVMSKIQPNGAREIIEAINALLQKSQD</sequence>
<dbReference type="EC" id="2.4.1.227" evidence="10"/>
<feature type="domain" description="Glycosyltransferase family 28 N-terminal" evidence="11">
    <location>
        <begin position="2"/>
        <end position="141"/>
    </location>
</feature>
<dbReference type="InterPro" id="IPR006009">
    <property type="entry name" value="GlcNAc_MurG"/>
</dbReference>
<feature type="domain" description="Glycosyl transferase family 28 C-terminal" evidence="12">
    <location>
        <begin position="175"/>
        <end position="305"/>
    </location>
</feature>
<dbReference type="EMBL" id="JRPR02000002">
    <property type="protein sequence ID" value="TLD96738.1"/>
    <property type="molecule type" value="Genomic_DNA"/>
</dbReference>
<comment type="similarity">
    <text evidence="10">Belongs to the glycosyltransferase 28 family. MurG subfamily.</text>
</comment>
<keyword evidence="2 10" id="KW-0132">Cell division</keyword>
<proteinExistence type="inferred from homology"/>
<evidence type="ECO:0000313" key="14">
    <source>
        <dbReference type="Proteomes" id="UP000029733"/>
    </source>
</evidence>
<dbReference type="CDD" id="cd03785">
    <property type="entry name" value="GT28_MurG"/>
    <property type="match status" value="1"/>
</dbReference>
<dbReference type="GO" id="GO:0005975">
    <property type="term" value="P:carbohydrate metabolic process"/>
    <property type="evidence" value="ECO:0007669"/>
    <property type="project" value="InterPro"/>
</dbReference>
<evidence type="ECO:0000256" key="10">
    <source>
        <dbReference type="HAMAP-Rule" id="MF_00033"/>
    </source>
</evidence>
<keyword evidence="3 10" id="KW-0328">Glycosyltransferase</keyword>
<accession>A0A4U8TBY2</accession>
<feature type="binding site" evidence="10">
    <location>
        <position position="159"/>
    </location>
    <ligand>
        <name>UDP-N-acetyl-alpha-D-glucosamine</name>
        <dbReference type="ChEBI" id="CHEBI:57705"/>
    </ligand>
</feature>
<keyword evidence="1 10" id="KW-1003">Cell membrane</keyword>
<organism evidence="13 14">
    <name type="scientific">Helicobacter jaachi</name>
    <dbReference type="NCBI Taxonomy" id="1677920"/>
    <lineage>
        <taxon>Bacteria</taxon>
        <taxon>Pseudomonadati</taxon>
        <taxon>Campylobacterota</taxon>
        <taxon>Epsilonproteobacteria</taxon>
        <taxon>Campylobacterales</taxon>
        <taxon>Helicobacteraceae</taxon>
        <taxon>Helicobacter</taxon>
    </lineage>
</organism>
<keyword evidence="14" id="KW-1185">Reference proteome</keyword>
<keyword evidence="4 10" id="KW-0808">Transferase</keyword>
<dbReference type="Pfam" id="PF03033">
    <property type="entry name" value="Glyco_transf_28"/>
    <property type="match status" value="1"/>
</dbReference>
<keyword evidence="6 10" id="KW-0573">Peptidoglycan synthesis</keyword>
<dbReference type="UniPathway" id="UPA00219"/>
<evidence type="ECO:0000259" key="11">
    <source>
        <dbReference type="Pfam" id="PF03033"/>
    </source>
</evidence>
<evidence type="ECO:0000256" key="8">
    <source>
        <dbReference type="ARBA" id="ARBA00023306"/>
    </source>
</evidence>
<dbReference type="Proteomes" id="UP000029733">
    <property type="component" value="Unassembled WGS sequence"/>
</dbReference>
<comment type="function">
    <text evidence="10">Cell wall formation. Catalyzes the transfer of a GlcNAc subunit on undecaprenyl-pyrophosphoryl-MurNAc-pentapeptide (lipid intermediate I) to form undecaprenyl-pyrophosphoryl-MurNAc-(pentapeptide)GlcNAc (lipid intermediate II).</text>
</comment>
<comment type="catalytic activity">
    <reaction evidence="10">
        <text>di-trans,octa-cis-undecaprenyl diphospho-N-acetyl-alpha-D-muramoyl-L-alanyl-D-glutamyl-meso-2,6-diaminopimeloyl-D-alanyl-D-alanine + UDP-N-acetyl-alpha-D-glucosamine = di-trans,octa-cis-undecaprenyl diphospho-[N-acetyl-alpha-D-glucosaminyl-(1-&gt;4)]-N-acetyl-alpha-D-muramoyl-L-alanyl-D-glutamyl-meso-2,6-diaminopimeloyl-D-alanyl-D-alanine + UDP + H(+)</text>
        <dbReference type="Rhea" id="RHEA:31227"/>
        <dbReference type="ChEBI" id="CHEBI:15378"/>
        <dbReference type="ChEBI" id="CHEBI:57705"/>
        <dbReference type="ChEBI" id="CHEBI:58223"/>
        <dbReference type="ChEBI" id="CHEBI:61387"/>
        <dbReference type="ChEBI" id="CHEBI:61388"/>
        <dbReference type="EC" id="2.4.1.227"/>
    </reaction>
</comment>
<dbReference type="GO" id="GO:0071555">
    <property type="term" value="P:cell wall organization"/>
    <property type="evidence" value="ECO:0007669"/>
    <property type="project" value="UniProtKB-KW"/>
</dbReference>
<dbReference type="OrthoDB" id="9808936at2"/>
<dbReference type="SUPFAM" id="SSF53756">
    <property type="entry name" value="UDP-Glycosyltransferase/glycogen phosphorylase"/>
    <property type="match status" value="1"/>
</dbReference>
<protein>
    <recommendedName>
        <fullName evidence="10">UDP-N-acetylglucosamine--N-acetylmuramyl-(pentapeptide) pyrophosphoryl-undecaprenol N-acetylglucosamine transferase</fullName>
        <ecNumber evidence="10">2.4.1.227</ecNumber>
    </recommendedName>
    <alternativeName>
        <fullName evidence="10">Undecaprenyl-PP-MurNAc-pentapeptide-UDPGlcNAc GlcNAc transferase</fullName>
    </alternativeName>
</protein>
<evidence type="ECO:0000256" key="6">
    <source>
        <dbReference type="ARBA" id="ARBA00022984"/>
    </source>
</evidence>
<dbReference type="GO" id="GO:0050511">
    <property type="term" value="F:undecaprenyldiphospho-muramoylpentapeptide beta-N-acetylglucosaminyltransferase activity"/>
    <property type="evidence" value="ECO:0007669"/>
    <property type="project" value="UniProtKB-UniRule"/>
</dbReference>
<dbReference type="PANTHER" id="PTHR21015">
    <property type="entry name" value="UDP-N-ACETYLGLUCOSAMINE--N-ACETYLMURAMYL-(PENTAPEPTIDE) PYROPHOSPHORYL-UNDECAPRENOL N-ACETYLGLUCOSAMINE TRANSFERASE 1"/>
    <property type="match status" value="1"/>
</dbReference>